<dbReference type="OrthoDB" id="5190073at2"/>
<proteinExistence type="predicted"/>
<gene>
    <name evidence="1" type="ORF">SAMN04487905_101376</name>
</gene>
<evidence type="ECO:0000313" key="1">
    <source>
        <dbReference type="EMBL" id="SDO99603.1"/>
    </source>
</evidence>
<name>A0A1H0P3Q9_9ACTN</name>
<dbReference type="EMBL" id="FNJR01000001">
    <property type="protein sequence ID" value="SDO99603.1"/>
    <property type="molecule type" value="Genomic_DNA"/>
</dbReference>
<keyword evidence="2" id="KW-1185">Reference proteome</keyword>
<dbReference type="Proteomes" id="UP000199497">
    <property type="component" value="Unassembled WGS sequence"/>
</dbReference>
<protein>
    <submittedName>
        <fullName evidence="1">Uncharacterized protein</fullName>
    </submittedName>
</protein>
<organism evidence="1 2">
    <name type="scientific">Actinopolyspora xinjiangensis</name>
    <dbReference type="NCBI Taxonomy" id="405564"/>
    <lineage>
        <taxon>Bacteria</taxon>
        <taxon>Bacillati</taxon>
        <taxon>Actinomycetota</taxon>
        <taxon>Actinomycetes</taxon>
        <taxon>Actinopolysporales</taxon>
        <taxon>Actinopolysporaceae</taxon>
        <taxon>Actinopolyspora</taxon>
    </lineage>
</organism>
<dbReference type="AlphaFoldDB" id="A0A1H0P3Q9"/>
<sequence length="111" mass="12059">MATPREDVVKAKGLLEEREHVPEGTTMELHALLSCVREIVLTEETVQPWRDVVGLAEQVDTSSAAGVLGLMGAIEEASMTPLPPRGWLRVDLARTDFARAVNRAVEPVEAA</sequence>
<evidence type="ECO:0000313" key="2">
    <source>
        <dbReference type="Proteomes" id="UP000199497"/>
    </source>
</evidence>
<accession>A0A1H0P3Q9</accession>
<dbReference type="RefSeq" id="WP_092596711.1">
    <property type="nucleotide sequence ID" value="NZ_FNJR01000001.1"/>
</dbReference>
<reference evidence="2" key="1">
    <citation type="submission" date="2016-10" db="EMBL/GenBank/DDBJ databases">
        <authorList>
            <person name="Varghese N."/>
            <person name="Submissions S."/>
        </authorList>
    </citation>
    <scope>NUCLEOTIDE SEQUENCE [LARGE SCALE GENOMIC DNA]</scope>
    <source>
        <strain evidence="2">DSM 46732</strain>
    </source>
</reference>